<keyword evidence="5" id="KW-0067">ATP-binding</keyword>
<dbReference type="GO" id="GO:1903013">
    <property type="term" value="P:response to differentiation-inducing factor 1"/>
    <property type="evidence" value="ECO:0007669"/>
    <property type="project" value="TreeGrafter"/>
</dbReference>
<dbReference type="Gene3D" id="3.20.200.10">
    <property type="entry name" value="MHCK/EF2 kinase"/>
    <property type="match status" value="1"/>
</dbReference>
<gene>
    <name evidence="7" type="ORF">GpartN1_g5795.t1</name>
</gene>
<accession>A0A9C7USC2</accession>
<evidence type="ECO:0000256" key="2">
    <source>
        <dbReference type="ARBA" id="ARBA00022679"/>
    </source>
</evidence>
<dbReference type="GO" id="GO:0005524">
    <property type="term" value="F:ATP binding"/>
    <property type="evidence" value="ECO:0007669"/>
    <property type="project" value="UniProtKB-KW"/>
</dbReference>
<comment type="caution">
    <text evidence="7">The sequence shown here is derived from an EMBL/GenBank/DDBJ whole genome shotgun (WGS) entry which is preliminary data.</text>
</comment>
<dbReference type="PANTHER" id="PTHR45992:SF2">
    <property type="entry name" value="EUKARYOTIC ELONGATION FACTOR 2 KINASE"/>
    <property type="match status" value="1"/>
</dbReference>
<evidence type="ECO:0000256" key="4">
    <source>
        <dbReference type="ARBA" id="ARBA00022777"/>
    </source>
</evidence>
<name>A0A9C7USC2_9RHOD</name>
<proteinExistence type="predicted"/>
<keyword evidence="4" id="KW-0418">Kinase</keyword>
<evidence type="ECO:0000256" key="5">
    <source>
        <dbReference type="ARBA" id="ARBA00022840"/>
    </source>
</evidence>
<dbReference type="EMBL" id="BQMJ01000050">
    <property type="protein sequence ID" value="GJQ14004.1"/>
    <property type="molecule type" value="Genomic_DNA"/>
</dbReference>
<dbReference type="Pfam" id="PF02816">
    <property type="entry name" value="Alpha_kinase"/>
    <property type="match status" value="1"/>
</dbReference>
<keyword evidence="3" id="KW-0547">Nucleotide-binding</keyword>
<organism evidence="7 8">
    <name type="scientific">Galdieria partita</name>
    <dbReference type="NCBI Taxonomy" id="83374"/>
    <lineage>
        <taxon>Eukaryota</taxon>
        <taxon>Rhodophyta</taxon>
        <taxon>Bangiophyceae</taxon>
        <taxon>Galdieriales</taxon>
        <taxon>Galdieriaceae</taxon>
        <taxon>Galdieria</taxon>
    </lineage>
</organism>
<dbReference type="InterPro" id="IPR004166">
    <property type="entry name" value="a-kinase_dom"/>
</dbReference>
<dbReference type="GO" id="GO:0031037">
    <property type="term" value="P:myosin II filament disassembly"/>
    <property type="evidence" value="ECO:0007669"/>
    <property type="project" value="TreeGrafter"/>
</dbReference>
<keyword evidence="1" id="KW-0723">Serine/threonine-protein kinase</keyword>
<dbReference type="OrthoDB" id="301415at2759"/>
<dbReference type="InterPro" id="IPR011009">
    <property type="entry name" value="Kinase-like_dom_sf"/>
</dbReference>
<dbReference type="PROSITE" id="PS51158">
    <property type="entry name" value="ALPHA_KINASE"/>
    <property type="match status" value="1"/>
</dbReference>
<dbReference type="InterPro" id="IPR051852">
    <property type="entry name" value="Alpha-type_PK"/>
</dbReference>
<evidence type="ECO:0000256" key="3">
    <source>
        <dbReference type="ARBA" id="ARBA00022741"/>
    </source>
</evidence>
<reference evidence="7" key="2">
    <citation type="submission" date="2022-01" db="EMBL/GenBank/DDBJ databases">
        <authorList>
            <person name="Hirooka S."/>
            <person name="Miyagishima S.Y."/>
        </authorList>
    </citation>
    <scope>NUCLEOTIDE SEQUENCE</scope>
    <source>
        <strain evidence="7">NBRC 102759</strain>
    </source>
</reference>
<dbReference type="PANTHER" id="PTHR45992">
    <property type="entry name" value="EUKARYOTIC ELONGATION FACTOR 2 KINASE-RELATED"/>
    <property type="match status" value="1"/>
</dbReference>
<evidence type="ECO:0000313" key="7">
    <source>
        <dbReference type="EMBL" id="GJQ14004.1"/>
    </source>
</evidence>
<reference evidence="7" key="1">
    <citation type="journal article" date="2022" name="Proc. Natl. Acad. Sci. U.S.A.">
        <title>Life cycle and functional genomics of the unicellular red alga Galdieria for elucidating algal and plant evolution and industrial use.</title>
        <authorList>
            <person name="Hirooka S."/>
            <person name="Itabashi T."/>
            <person name="Ichinose T.M."/>
            <person name="Onuma R."/>
            <person name="Fujiwara T."/>
            <person name="Yamashita S."/>
            <person name="Jong L.W."/>
            <person name="Tomita R."/>
            <person name="Iwane A.H."/>
            <person name="Miyagishima S.Y."/>
        </authorList>
    </citation>
    <scope>NUCLEOTIDE SEQUENCE</scope>
    <source>
        <strain evidence="7">NBRC 102759</strain>
    </source>
</reference>
<dbReference type="Proteomes" id="UP001061958">
    <property type="component" value="Unassembled WGS sequence"/>
</dbReference>
<protein>
    <recommendedName>
        <fullName evidence="6">Alpha-type protein kinase domain-containing protein</fullName>
    </recommendedName>
</protein>
<dbReference type="GO" id="GO:0004674">
    <property type="term" value="F:protein serine/threonine kinase activity"/>
    <property type="evidence" value="ECO:0007669"/>
    <property type="project" value="UniProtKB-KW"/>
</dbReference>
<sequence length="199" mass="22051">MEPLLTNDSEKFQKYNDNQGGFQSDSYSAKVANAFSHFSYVASGGELVICDIQGVGECYTDPQIHTALVPEFLETFHSLPGLQSPAKMPFEVFQVLRSSNISSLGLGNFGWEGLQRFIKSHVCNTVCAAVGLEPFYRESCPLPSSSFGIESSNQLKPGWSQSTLHTTYKLLHSSPILDRVKETLEADYRNILMAWPSTI</sequence>
<dbReference type="AlphaFoldDB" id="A0A9C7USC2"/>
<keyword evidence="8" id="KW-1185">Reference proteome</keyword>
<keyword evidence="2" id="KW-0808">Transferase</keyword>
<evidence type="ECO:0000259" key="6">
    <source>
        <dbReference type="PROSITE" id="PS51158"/>
    </source>
</evidence>
<dbReference type="CDD" id="cd04515">
    <property type="entry name" value="Alpha_kinase"/>
    <property type="match status" value="1"/>
</dbReference>
<dbReference type="SMART" id="SM00811">
    <property type="entry name" value="Alpha_kinase"/>
    <property type="match status" value="1"/>
</dbReference>
<evidence type="ECO:0000256" key="1">
    <source>
        <dbReference type="ARBA" id="ARBA00022527"/>
    </source>
</evidence>
<evidence type="ECO:0000313" key="8">
    <source>
        <dbReference type="Proteomes" id="UP001061958"/>
    </source>
</evidence>
<feature type="domain" description="Alpha-type protein kinase" evidence="6">
    <location>
        <begin position="1"/>
        <end position="135"/>
    </location>
</feature>
<dbReference type="SUPFAM" id="SSF56112">
    <property type="entry name" value="Protein kinase-like (PK-like)"/>
    <property type="match status" value="2"/>
</dbReference>